<accession>A0A9N9G5R4</accession>
<evidence type="ECO:0000313" key="3">
    <source>
        <dbReference type="Proteomes" id="UP000789508"/>
    </source>
</evidence>
<name>A0A9N9G5R4_9GLOM</name>
<reference evidence="2" key="1">
    <citation type="submission" date="2021-06" db="EMBL/GenBank/DDBJ databases">
        <authorList>
            <person name="Kallberg Y."/>
            <person name="Tangrot J."/>
            <person name="Rosling A."/>
        </authorList>
    </citation>
    <scope>NUCLEOTIDE SEQUENCE</scope>
    <source>
        <strain evidence="2">FL130A</strain>
    </source>
</reference>
<sequence length="117" mass="12403">MLCELQRAIRGAYCSWKECNELGSRITHKPISNSSSSIPASSSSISISPSSASASPSNTSGQNSSNNGSNQAAIISGYVTAFLLIISARMEVGVKYFQLKKTSREAEAAKNNEGIRL</sequence>
<dbReference type="Proteomes" id="UP000789508">
    <property type="component" value="Unassembled WGS sequence"/>
</dbReference>
<gene>
    <name evidence="2" type="ORF">ALEPTO_LOCUS7369</name>
</gene>
<comment type="caution">
    <text evidence="2">The sequence shown here is derived from an EMBL/GenBank/DDBJ whole genome shotgun (WGS) entry which is preliminary data.</text>
</comment>
<proteinExistence type="predicted"/>
<feature type="region of interest" description="Disordered" evidence="1">
    <location>
        <begin position="27"/>
        <end position="68"/>
    </location>
</feature>
<evidence type="ECO:0000256" key="1">
    <source>
        <dbReference type="SAM" id="MobiDB-lite"/>
    </source>
</evidence>
<organism evidence="2 3">
    <name type="scientific">Ambispora leptoticha</name>
    <dbReference type="NCBI Taxonomy" id="144679"/>
    <lineage>
        <taxon>Eukaryota</taxon>
        <taxon>Fungi</taxon>
        <taxon>Fungi incertae sedis</taxon>
        <taxon>Mucoromycota</taxon>
        <taxon>Glomeromycotina</taxon>
        <taxon>Glomeromycetes</taxon>
        <taxon>Archaeosporales</taxon>
        <taxon>Ambisporaceae</taxon>
        <taxon>Ambispora</taxon>
    </lineage>
</organism>
<evidence type="ECO:0000313" key="2">
    <source>
        <dbReference type="EMBL" id="CAG8583391.1"/>
    </source>
</evidence>
<keyword evidence="3" id="KW-1185">Reference proteome</keyword>
<feature type="compositionally biased region" description="Low complexity" evidence="1">
    <location>
        <begin position="30"/>
        <end position="68"/>
    </location>
</feature>
<dbReference type="EMBL" id="CAJVPS010003144">
    <property type="protein sequence ID" value="CAG8583391.1"/>
    <property type="molecule type" value="Genomic_DNA"/>
</dbReference>
<protein>
    <submittedName>
        <fullName evidence="2">5061_t:CDS:1</fullName>
    </submittedName>
</protein>
<dbReference type="AlphaFoldDB" id="A0A9N9G5R4"/>